<sequence length="317" mass="35508">MKDFDGVRIGLFGITGSGKSSFINSVFMALHGEDEGPAVIQSTGAEGTIILEALPVTDGFTLLDTRGFGLLGGDAEKEILAILNGDIKDESGIDRDKTVKTSLTGVGTVLRDETHVVLWFVKANDPRLHKGAYRCHMDFLRQQLLRRGIAPITVITHHDKIAESQEEEVLAKASAATGSPRSFTFFVTNYHVDQEGDYRTHIEAMKVMRSALLVAERYVKIHKQQEQYKRESEAIGNQKVTGPNETVEDFFRRLSSKEHIPFDQIQPIIDKLKKEDITTSKSLSDNWVDIRGDKLMSDWLRGCIEKELADTFKEINL</sequence>
<gene>
    <name evidence="2" type="primary">LOC109473424</name>
</gene>
<dbReference type="GeneID" id="109473424"/>
<dbReference type="OrthoDB" id="25620at2759"/>
<organism evidence="1 2">
    <name type="scientific">Branchiostoma belcheri</name>
    <name type="common">Amphioxus</name>
    <dbReference type="NCBI Taxonomy" id="7741"/>
    <lineage>
        <taxon>Eukaryota</taxon>
        <taxon>Metazoa</taxon>
        <taxon>Chordata</taxon>
        <taxon>Cephalochordata</taxon>
        <taxon>Leptocardii</taxon>
        <taxon>Amphioxiformes</taxon>
        <taxon>Branchiostomatidae</taxon>
        <taxon>Branchiostoma</taxon>
    </lineage>
</organism>
<protein>
    <submittedName>
        <fullName evidence="2">Interferon-induced protein 44-like</fullName>
    </submittedName>
</protein>
<dbReference type="Proteomes" id="UP000515135">
    <property type="component" value="Unplaced"/>
</dbReference>
<proteinExistence type="predicted"/>
<dbReference type="PANTHER" id="PTHR14241:SF31">
    <property type="entry name" value="RIBOSOMAL PROTEIN S23 MITOCHONDRIAL CONSERVED DOMAIN-CONTAINING PROTEIN"/>
    <property type="match status" value="1"/>
</dbReference>
<dbReference type="SUPFAM" id="SSF52540">
    <property type="entry name" value="P-loop containing nucleoside triphosphate hydrolases"/>
    <property type="match status" value="1"/>
</dbReference>
<evidence type="ECO:0000313" key="1">
    <source>
        <dbReference type="Proteomes" id="UP000515135"/>
    </source>
</evidence>
<keyword evidence="1" id="KW-1185">Reference proteome</keyword>
<accession>A0A6P4Z4L4</accession>
<evidence type="ECO:0000313" key="2">
    <source>
        <dbReference type="RefSeq" id="XP_019628879.1"/>
    </source>
</evidence>
<dbReference type="Gene3D" id="3.40.50.300">
    <property type="entry name" value="P-loop containing nucleotide triphosphate hydrolases"/>
    <property type="match status" value="1"/>
</dbReference>
<reference evidence="2" key="1">
    <citation type="submission" date="2025-08" db="UniProtKB">
        <authorList>
            <consortium name="RefSeq"/>
        </authorList>
    </citation>
    <scope>IDENTIFICATION</scope>
    <source>
        <tissue evidence="2">Gonad</tissue>
    </source>
</reference>
<dbReference type="AlphaFoldDB" id="A0A6P4Z4L4"/>
<name>A0A6P4Z4L4_BRABE</name>
<dbReference type="RefSeq" id="XP_019628879.1">
    <property type="nucleotide sequence ID" value="XM_019773320.1"/>
</dbReference>
<dbReference type="KEGG" id="bbel:109473424"/>
<dbReference type="CDD" id="cd00882">
    <property type="entry name" value="Ras_like_GTPase"/>
    <property type="match status" value="1"/>
</dbReference>
<dbReference type="InterPro" id="IPR027417">
    <property type="entry name" value="P-loop_NTPase"/>
</dbReference>
<dbReference type="PANTHER" id="PTHR14241">
    <property type="entry name" value="INTERFERON-INDUCED PROTEIN 44"/>
    <property type="match status" value="1"/>
</dbReference>